<dbReference type="InterPro" id="IPR051609">
    <property type="entry name" value="NmrA/Isoflavone_reductase-like"/>
</dbReference>
<keyword evidence="1" id="KW-0521">NADP</keyword>
<reference evidence="4 5" key="1">
    <citation type="journal article" date="2016" name="Mol. Biol. Evol.">
        <title>Comparative Genomics of Early-Diverging Mushroom-Forming Fungi Provides Insights into the Origins of Lignocellulose Decay Capabilities.</title>
        <authorList>
            <person name="Nagy L.G."/>
            <person name="Riley R."/>
            <person name="Tritt A."/>
            <person name="Adam C."/>
            <person name="Daum C."/>
            <person name="Floudas D."/>
            <person name="Sun H."/>
            <person name="Yadav J.S."/>
            <person name="Pangilinan J."/>
            <person name="Larsson K.H."/>
            <person name="Matsuura K."/>
            <person name="Barry K."/>
            <person name="Labutti K."/>
            <person name="Kuo R."/>
            <person name="Ohm R.A."/>
            <person name="Bhattacharya S.S."/>
            <person name="Shirouzu T."/>
            <person name="Yoshinaga Y."/>
            <person name="Martin F.M."/>
            <person name="Grigoriev I.V."/>
            <person name="Hibbett D.S."/>
        </authorList>
    </citation>
    <scope>NUCLEOTIDE SEQUENCE [LARGE SCALE GENOMIC DNA]</scope>
    <source>
        <strain evidence="4 5">HHB10207 ss-3</strain>
    </source>
</reference>
<keyword evidence="5" id="KW-1185">Reference proteome</keyword>
<dbReference type="Pfam" id="PF05368">
    <property type="entry name" value="NmrA"/>
    <property type="match status" value="1"/>
</dbReference>
<dbReference type="SUPFAM" id="SSF51735">
    <property type="entry name" value="NAD(P)-binding Rossmann-fold domains"/>
    <property type="match status" value="1"/>
</dbReference>
<keyword evidence="2" id="KW-0560">Oxidoreductase</keyword>
<evidence type="ECO:0000259" key="3">
    <source>
        <dbReference type="Pfam" id="PF05368"/>
    </source>
</evidence>
<dbReference type="InterPro" id="IPR036291">
    <property type="entry name" value="NAD(P)-bd_dom_sf"/>
</dbReference>
<dbReference type="EMBL" id="KV428191">
    <property type="protein sequence ID" value="KZT34269.1"/>
    <property type="molecule type" value="Genomic_DNA"/>
</dbReference>
<sequence>MAELTTVAVAGASGQLGKPLVSLFIKSGHYSIVRILVRQGTIDKPEFQEYRDRSGVEIVEVDYENPESVLASLKDIQLVVSCVAKPGQITNQLPLAKAAHTAGVKLFIPSDFGQNFPTYGDPNDRYVNTPVLYGKYAFFKLANEINLPQASFAVGNWMESLITPRGGFDFAARKVTIYGTGEPPVSWAVTNDIARYVDHILRTVPLKEALGKKFRMQGDRQSPNDIVRLWEQKYGEKLEVTYKPISEIHKLLDESEGNNFLASLWNEWANGRGAFPPDEVDNHYFPDWNPKKVVDYI</sequence>
<dbReference type="InterPro" id="IPR008030">
    <property type="entry name" value="NmrA-like"/>
</dbReference>
<dbReference type="CDD" id="cd05259">
    <property type="entry name" value="PCBER_SDR_a"/>
    <property type="match status" value="1"/>
</dbReference>
<dbReference type="Gene3D" id="3.90.25.10">
    <property type="entry name" value="UDP-galactose 4-epimerase, domain 1"/>
    <property type="match status" value="1"/>
</dbReference>
<dbReference type="Gene3D" id="3.40.50.720">
    <property type="entry name" value="NAD(P)-binding Rossmann-like Domain"/>
    <property type="match status" value="1"/>
</dbReference>
<dbReference type="AlphaFoldDB" id="A0A165ZFV3"/>
<dbReference type="STRING" id="1314776.A0A165ZFV3"/>
<dbReference type="OrthoDB" id="9974981at2759"/>
<dbReference type="GO" id="GO:0016491">
    <property type="term" value="F:oxidoreductase activity"/>
    <property type="evidence" value="ECO:0007669"/>
    <property type="project" value="UniProtKB-KW"/>
</dbReference>
<dbReference type="Proteomes" id="UP000076798">
    <property type="component" value="Unassembled WGS sequence"/>
</dbReference>
<protein>
    <submittedName>
        <fullName evidence="4">NAD(P)-binding protein</fullName>
    </submittedName>
</protein>
<proteinExistence type="predicted"/>
<dbReference type="PANTHER" id="PTHR47706">
    <property type="entry name" value="NMRA-LIKE FAMILY PROTEIN"/>
    <property type="match status" value="1"/>
</dbReference>
<dbReference type="InterPro" id="IPR045312">
    <property type="entry name" value="PCBER-like"/>
</dbReference>
<evidence type="ECO:0000256" key="1">
    <source>
        <dbReference type="ARBA" id="ARBA00022857"/>
    </source>
</evidence>
<evidence type="ECO:0000313" key="4">
    <source>
        <dbReference type="EMBL" id="KZT34269.1"/>
    </source>
</evidence>
<organism evidence="4 5">
    <name type="scientific">Sistotremastrum suecicum HHB10207 ss-3</name>
    <dbReference type="NCBI Taxonomy" id="1314776"/>
    <lineage>
        <taxon>Eukaryota</taxon>
        <taxon>Fungi</taxon>
        <taxon>Dikarya</taxon>
        <taxon>Basidiomycota</taxon>
        <taxon>Agaricomycotina</taxon>
        <taxon>Agaricomycetes</taxon>
        <taxon>Sistotremastrales</taxon>
        <taxon>Sistotremastraceae</taxon>
        <taxon>Sistotremastrum</taxon>
    </lineage>
</organism>
<name>A0A165ZFV3_9AGAM</name>
<feature type="domain" description="NmrA-like" evidence="3">
    <location>
        <begin position="6"/>
        <end position="256"/>
    </location>
</feature>
<accession>A0A165ZFV3</accession>
<dbReference type="PANTHER" id="PTHR47706:SF9">
    <property type="entry name" value="NMRA-LIKE DOMAIN-CONTAINING PROTEIN-RELATED"/>
    <property type="match status" value="1"/>
</dbReference>
<gene>
    <name evidence="4" type="ORF">SISSUDRAFT_1053097</name>
</gene>
<evidence type="ECO:0000313" key="5">
    <source>
        <dbReference type="Proteomes" id="UP000076798"/>
    </source>
</evidence>
<evidence type="ECO:0000256" key="2">
    <source>
        <dbReference type="ARBA" id="ARBA00023002"/>
    </source>
</evidence>